<dbReference type="RefSeq" id="WP_179909850.1">
    <property type="nucleotide sequence ID" value="NZ_CP058910.1"/>
</dbReference>
<keyword evidence="2" id="KW-0472">Membrane</keyword>
<organism evidence="3 4">
    <name type="scientific">Halosimplex rubrum</name>
    <dbReference type="NCBI Taxonomy" id="869889"/>
    <lineage>
        <taxon>Archaea</taxon>
        <taxon>Methanobacteriati</taxon>
        <taxon>Methanobacteriota</taxon>
        <taxon>Stenosarchaea group</taxon>
        <taxon>Halobacteria</taxon>
        <taxon>Halobacteriales</taxon>
        <taxon>Haloarculaceae</taxon>
        <taxon>Halosimplex</taxon>
    </lineage>
</organism>
<accession>A0A7D5P1J6</accession>
<gene>
    <name evidence="3" type="ORF">HZS55_00665</name>
</gene>
<dbReference type="AlphaFoldDB" id="A0A7D5P1J6"/>
<dbReference type="KEGG" id="hrr:HZS55_00665"/>
<protein>
    <submittedName>
        <fullName evidence="3">Uncharacterized protein</fullName>
    </submittedName>
</protein>
<evidence type="ECO:0000256" key="1">
    <source>
        <dbReference type="SAM" id="MobiDB-lite"/>
    </source>
</evidence>
<evidence type="ECO:0000313" key="3">
    <source>
        <dbReference type="EMBL" id="QLH75904.1"/>
    </source>
</evidence>
<keyword evidence="2" id="KW-0812">Transmembrane</keyword>
<keyword evidence="2" id="KW-1133">Transmembrane helix</keyword>
<sequence>MTGGPARGRRVASLCWTVAGLVLTVAGVAVTTETALKRLLLASGRSLAVPTPSAWHGAVGAASAVVGYAILSAVGERGGPDAAADGGDAAPGATHARDE</sequence>
<feature type="transmembrane region" description="Helical" evidence="2">
    <location>
        <begin position="55"/>
        <end position="74"/>
    </location>
</feature>
<dbReference type="GeneID" id="56076330"/>
<reference evidence="3 4" key="1">
    <citation type="submission" date="2020-07" db="EMBL/GenBank/DDBJ databases">
        <title>Halosimplex pelagicum sp. nov. and Halosimplex rubrum sp. nov., isolated from salted brown alga Laminaria, and emended description of the genus Halosimplex.</title>
        <authorList>
            <person name="Cui H."/>
        </authorList>
    </citation>
    <scope>NUCLEOTIDE SEQUENCE [LARGE SCALE GENOMIC DNA]</scope>
    <source>
        <strain evidence="3 4">R27</strain>
    </source>
</reference>
<dbReference type="Proteomes" id="UP000509667">
    <property type="component" value="Chromosome"/>
</dbReference>
<evidence type="ECO:0000313" key="4">
    <source>
        <dbReference type="Proteomes" id="UP000509667"/>
    </source>
</evidence>
<feature type="region of interest" description="Disordered" evidence="1">
    <location>
        <begin position="77"/>
        <end position="99"/>
    </location>
</feature>
<name>A0A7D5P1J6_9EURY</name>
<proteinExistence type="predicted"/>
<dbReference type="EMBL" id="CP058910">
    <property type="protein sequence ID" value="QLH75904.1"/>
    <property type="molecule type" value="Genomic_DNA"/>
</dbReference>
<feature type="compositionally biased region" description="Low complexity" evidence="1">
    <location>
        <begin position="80"/>
        <end position="93"/>
    </location>
</feature>
<keyword evidence="4" id="KW-1185">Reference proteome</keyword>
<evidence type="ECO:0000256" key="2">
    <source>
        <dbReference type="SAM" id="Phobius"/>
    </source>
</evidence>